<organism evidence="5 6">
    <name type="scientific">Sneathiella chinensis</name>
    <dbReference type="NCBI Taxonomy" id="349750"/>
    <lineage>
        <taxon>Bacteria</taxon>
        <taxon>Pseudomonadati</taxon>
        <taxon>Pseudomonadota</taxon>
        <taxon>Alphaproteobacteria</taxon>
        <taxon>Sneathiellales</taxon>
        <taxon>Sneathiellaceae</taxon>
        <taxon>Sneathiella</taxon>
    </lineage>
</organism>
<comment type="caution">
    <text evidence="5">The sequence shown here is derived from an EMBL/GenBank/DDBJ whole genome shotgun (WGS) entry which is preliminary data.</text>
</comment>
<evidence type="ECO:0000256" key="2">
    <source>
        <dbReference type="ARBA" id="ARBA00019992"/>
    </source>
</evidence>
<dbReference type="SUPFAM" id="SSF48452">
    <property type="entry name" value="TPR-like"/>
    <property type="match status" value="1"/>
</dbReference>
<proteinExistence type="inferred from homology"/>
<dbReference type="RefSeq" id="WP_169561908.1">
    <property type="nucleotide sequence ID" value="NZ_BSNF01000010.1"/>
</dbReference>
<sequence length="439" mass="49014">MQDLYGNRVTTTSAETIDAIDRFTESLIGYGTDFGAVFPASDNDPDCAVVAALAGLLGLFIETPDRLDIAGRYFARARDAAGQGTEREQLLVGALLAMQDGDIAKALKLHRTLAEQYPQDLLSAKIGQTHYFNLGDDDGMLWLADQVMDAHRDTAYAHGMRAFGLEQMSRLSEAEEEARRATDMQRREPWAHHAVAHVMITQGRLDDGIRWMEALSGEWEDCNSFMYTHNWWHLALFHLESEDFSAALSLYDKHVWGRDKTFSQDQINAISLLWRLELAGVDVGDRWADVADHVAARTFVNDQPFLDMQYAFALARGGKMEALATLMEGMKRRAEGAPALIRIAWQEVALPATEAFVAYARGDYGGTLSALGSARAQMQKIGGSHAQRDLFEQVWIHSLIKKKHFDEVLPLLEQRVAFRAPVKLDQSLLRNAQTQAALS</sequence>
<name>A0ABQ5U8B4_9PROT</name>
<keyword evidence="4" id="KW-0802">TPR repeat</keyword>
<dbReference type="EMBL" id="BSNF01000010">
    <property type="protein sequence ID" value="GLQ07970.1"/>
    <property type="molecule type" value="Genomic_DNA"/>
</dbReference>
<reference evidence="5" key="2">
    <citation type="submission" date="2023-01" db="EMBL/GenBank/DDBJ databases">
        <title>Draft genome sequence of Sneathiella chinensis strain NBRC 103408.</title>
        <authorList>
            <person name="Sun Q."/>
            <person name="Mori K."/>
        </authorList>
    </citation>
    <scope>NUCLEOTIDE SEQUENCE</scope>
    <source>
        <strain evidence="5">NBRC 103408</strain>
    </source>
</reference>
<evidence type="ECO:0000256" key="3">
    <source>
        <dbReference type="ARBA" id="ARBA00022737"/>
    </source>
</evidence>
<keyword evidence="6" id="KW-1185">Reference proteome</keyword>
<dbReference type="Proteomes" id="UP001161409">
    <property type="component" value="Unassembled WGS sequence"/>
</dbReference>
<evidence type="ECO:0000313" key="5">
    <source>
        <dbReference type="EMBL" id="GLQ07970.1"/>
    </source>
</evidence>
<evidence type="ECO:0000256" key="1">
    <source>
        <dbReference type="ARBA" id="ARBA00005857"/>
    </source>
</evidence>
<protein>
    <recommendedName>
        <fullName evidence="2">Tetratricopeptide repeat protein 38</fullName>
    </recommendedName>
</protein>
<dbReference type="PANTHER" id="PTHR16263">
    <property type="entry name" value="TETRATRICOPEPTIDE REPEAT PROTEIN 38"/>
    <property type="match status" value="1"/>
</dbReference>
<evidence type="ECO:0000313" key="6">
    <source>
        <dbReference type="Proteomes" id="UP001161409"/>
    </source>
</evidence>
<dbReference type="Gene3D" id="1.25.40.10">
    <property type="entry name" value="Tetratricopeptide repeat domain"/>
    <property type="match status" value="1"/>
</dbReference>
<dbReference type="PANTHER" id="PTHR16263:SF4">
    <property type="entry name" value="TETRATRICOPEPTIDE REPEAT PROTEIN 38"/>
    <property type="match status" value="1"/>
</dbReference>
<evidence type="ECO:0000256" key="4">
    <source>
        <dbReference type="ARBA" id="ARBA00022803"/>
    </source>
</evidence>
<gene>
    <name evidence="5" type="ORF">GCM10007924_31920</name>
</gene>
<keyword evidence="3" id="KW-0677">Repeat</keyword>
<dbReference type="InterPro" id="IPR011990">
    <property type="entry name" value="TPR-like_helical_dom_sf"/>
</dbReference>
<dbReference type="CDD" id="cd05804">
    <property type="entry name" value="StaR_like"/>
    <property type="match status" value="1"/>
</dbReference>
<comment type="similarity">
    <text evidence="1">Belongs to the TTC38 family.</text>
</comment>
<dbReference type="InterPro" id="IPR033891">
    <property type="entry name" value="TTC38"/>
</dbReference>
<accession>A0ABQ5U8B4</accession>
<reference evidence="5" key="1">
    <citation type="journal article" date="2014" name="Int. J. Syst. Evol. Microbiol.">
        <title>Complete genome of a new Firmicutes species belonging to the dominant human colonic microbiota ('Ruminococcus bicirculans') reveals two chromosomes and a selective capacity to utilize plant glucans.</title>
        <authorList>
            <consortium name="NISC Comparative Sequencing Program"/>
            <person name="Wegmann U."/>
            <person name="Louis P."/>
            <person name="Goesmann A."/>
            <person name="Henrissat B."/>
            <person name="Duncan S.H."/>
            <person name="Flint H.J."/>
        </authorList>
    </citation>
    <scope>NUCLEOTIDE SEQUENCE</scope>
    <source>
        <strain evidence="5">NBRC 103408</strain>
    </source>
</reference>